<protein>
    <submittedName>
        <fullName evidence="6">Precorrin-8X methylmutase</fullName>
    </submittedName>
</protein>
<evidence type="ECO:0000256" key="3">
    <source>
        <dbReference type="ARBA" id="ARBA00022573"/>
    </source>
</evidence>
<dbReference type="Pfam" id="PF02570">
    <property type="entry name" value="CbiC"/>
    <property type="match status" value="1"/>
</dbReference>
<evidence type="ECO:0000256" key="2">
    <source>
        <dbReference type="ARBA" id="ARBA00009774"/>
    </source>
</evidence>
<dbReference type="Gene3D" id="3.40.50.10230">
    <property type="entry name" value="Cobalamin biosynthesis CobH/CbiC, precorrin-8X methylmutase"/>
    <property type="match status" value="1"/>
</dbReference>
<name>A0AAE3HA93_9EURY</name>
<keyword evidence="4" id="KW-0413">Isomerase</keyword>
<dbReference type="InterPro" id="IPR036588">
    <property type="entry name" value="CobH/CbiC_sf"/>
</dbReference>
<evidence type="ECO:0000313" key="6">
    <source>
        <dbReference type="EMBL" id="MCQ6962581.1"/>
    </source>
</evidence>
<evidence type="ECO:0000256" key="1">
    <source>
        <dbReference type="ARBA" id="ARBA00004953"/>
    </source>
</evidence>
<evidence type="ECO:0000256" key="4">
    <source>
        <dbReference type="ARBA" id="ARBA00023235"/>
    </source>
</evidence>
<dbReference type="SUPFAM" id="SSF63965">
    <property type="entry name" value="Precorrin-8X methylmutase CbiC/CobH"/>
    <property type="match status" value="1"/>
</dbReference>
<gene>
    <name evidence="6" type="ORF">PV02_05440</name>
</gene>
<dbReference type="Proteomes" id="UP001206983">
    <property type="component" value="Unassembled WGS sequence"/>
</dbReference>
<dbReference type="PANTHER" id="PTHR43588:SF1">
    <property type="entry name" value="COBALT-PRECORRIN-8 METHYLMUTASE"/>
    <property type="match status" value="1"/>
</dbReference>
<comment type="similarity">
    <text evidence="2">Belongs to the CobH/CbiC family.</text>
</comment>
<comment type="caution">
    <text evidence="6">The sequence shown here is derived from an EMBL/GenBank/DDBJ whole genome shotgun (WGS) entry which is preliminary data.</text>
</comment>
<dbReference type="GO" id="GO:0016993">
    <property type="term" value="F:precorrin-8X methylmutase activity"/>
    <property type="evidence" value="ECO:0007669"/>
    <property type="project" value="InterPro"/>
</dbReference>
<dbReference type="InterPro" id="IPR003722">
    <property type="entry name" value="Cbl_synth_CobH/CbiC"/>
</dbReference>
<dbReference type="AlphaFoldDB" id="A0AAE3HA93"/>
<evidence type="ECO:0000259" key="5">
    <source>
        <dbReference type="Pfam" id="PF02570"/>
    </source>
</evidence>
<proteinExistence type="inferred from homology"/>
<accession>A0AAE3HA93</accession>
<comment type="pathway">
    <text evidence="1">Cofactor biosynthesis; adenosylcobalamin biosynthesis.</text>
</comment>
<dbReference type="EMBL" id="JTEO01000004">
    <property type="protein sequence ID" value="MCQ6962581.1"/>
    <property type="molecule type" value="Genomic_DNA"/>
</dbReference>
<reference evidence="6 7" key="1">
    <citation type="journal article" date="2011" name="Appl. Environ. Microbiol.">
        <title>Methanogenic archaea isolated from Taiwan's Chelungpu fault.</title>
        <authorList>
            <person name="Wu S.Y."/>
            <person name="Lai M.C."/>
        </authorList>
    </citation>
    <scope>NUCLEOTIDE SEQUENCE [LARGE SCALE GENOMIC DNA]</scope>
    <source>
        <strain evidence="6 7">St545Mb</strain>
    </source>
</reference>
<organism evidence="6 7">
    <name type="scientific">Methanolobus chelungpuianus</name>
    <dbReference type="NCBI Taxonomy" id="502115"/>
    <lineage>
        <taxon>Archaea</taxon>
        <taxon>Methanobacteriati</taxon>
        <taxon>Methanobacteriota</taxon>
        <taxon>Stenosarchaea group</taxon>
        <taxon>Methanomicrobia</taxon>
        <taxon>Methanosarcinales</taxon>
        <taxon>Methanosarcinaceae</taxon>
        <taxon>Methanolobus</taxon>
    </lineage>
</organism>
<dbReference type="RefSeq" id="WP_256622379.1">
    <property type="nucleotide sequence ID" value="NZ_JTEO01000004.1"/>
</dbReference>
<keyword evidence="3" id="KW-0169">Cobalamin biosynthesis</keyword>
<sequence length="243" mass="25797">MTTEPRKTGAGIEDLVEMTTEIDPELVAICNDLGSQTDEAKAIYMTSRNIARKLVGDETVEDRVKQRCVTSTGDPAVADIMRFVNDPVKAGVEAIKRGAPILVDINMVKAGITKMGHKCEIICVLDKDEDAELARKYGITRTAAGFLKCRDMLEGSIVAIGNAPSAAFAVCRMIESGIRPAIIVGTPVGFVNAAESKEAVRSMDVPSITCVGTRGGTPMAVACVNELVAIANESKCKCKCATE</sequence>
<feature type="domain" description="Cobalamin biosynthesis precorrin-8X methylmutase CobH/CbiC" evidence="5">
    <location>
        <begin position="43"/>
        <end position="229"/>
    </location>
</feature>
<evidence type="ECO:0000313" key="7">
    <source>
        <dbReference type="Proteomes" id="UP001206983"/>
    </source>
</evidence>
<keyword evidence="7" id="KW-1185">Reference proteome</keyword>
<dbReference type="PANTHER" id="PTHR43588">
    <property type="entry name" value="COBALT-PRECORRIN-8 METHYLMUTASE"/>
    <property type="match status" value="1"/>
</dbReference>
<dbReference type="GO" id="GO:0009236">
    <property type="term" value="P:cobalamin biosynthetic process"/>
    <property type="evidence" value="ECO:0007669"/>
    <property type="project" value="UniProtKB-KW"/>
</dbReference>